<feature type="domain" description="STT3/PglB/AglB core" evidence="19">
    <location>
        <begin position="546"/>
        <end position="690"/>
    </location>
</feature>
<feature type="transmembrane region" description="Helical" evidence="17">
    <location>
        <begin position="169"/>
        <end position="189"/>
    </location>
</feature>
<dbReference type="Gene3D" id="3.40.50.12610">
    <property type="match status" value="1"/>
</dbReference>
<evidence type="ECO:0000256" key="14">
    <source>
        <dbReference type="ARBA" id="ARBA00023211"/>
    </source>
</evidence>
<gene>
    <name evidence="20" type="ORF">MTTB_13750</name>
</gene>
<dbReference type="PANTHER" id="PTHR13872:SF1">
    <property type="entry name" value="DOLICHYL-DIPHOSPHOOLIGOSACCHARIDE--PROTEIN GLYCOSYLTRANSFERASE SUBUNIT STT3B"/>
    <property type="match status" value="1"/>
</dbReference>
<evidence type="ECO:0000256" key="9">
    <source>
        <dbReference type="ARBA" id="ARBA00022692"/>
    </source>
</evidence>
<evidence type="ECO:0000256" key="12">
    <source>
        <dbReference type="ARBA" id="ARBA00022989"/>
    </source>
</evidence>
<accession>A0ABM7YFB0</accession>
<dbReference type="Proteomes" id="UP000831817">
    <property type="component" value="Chromosome"/>
</dbReference>
<dbReference type="EC" id="2.4.99.21" evidence="6"/>
<protein>
    <recommendedName>
        <fullName evidence="6">dolichyl-phosphooligosaccharide-protein glycotransferase</fullName>
        <ecNumber evidence="6">2.4.99.21</ecNumber>
    </recommendedName>
    <alternativeName>
        <fullName evidence="15">Oligosaccharyl transferase</fullName>
    </alternativeName>
</protein>
<evidence type="ECO:0000313" key="21">
    <source>
        <dbReference type="Proteomes" id="UP000831817"/>
    </source>
</evidence>
<feature type="transmembrane region" description="Helical" evidence="17">
    <location>
        <begin position="335"/>
        <end position="357"/>
    </location>
</feature>
<feature type="domain" description="Oligosaccharyl transferase STT3 N-terminal" evidence="18">
    <location>
        <begin position="23"/>
        <end position="476"/>
    </location>
</feature>
<feature type="transmembrane region" description="Helical" evidence="17">
    <location>
        <begin position="120"/>
        <end position="140"/>
    </location>
</feature>
<sequence>MKLEKIKPLIIIIVLFILAFAIRAEAYNIGGVPKDSKQFYKDQSGLPYFSEMDSYYNYRLTMNYLNKGMLGDTKVNGEDWDLHSYYPPGRPVDYPPLIVYVTSFAYRIVNIFGDYPLTVVAYWIGAVIGSLCVIPAYLFTRRISNDYGGIAAAIIIGLTPVYVSHTYAGFFDTDMFNMILPLLFVWLFVESINADTLKRRLTFLVGAIISILLFSMAWVGYIFYVALIGAFIIVYFILRHLMGVERETYKSRIEWLVNQRELSMFLLLIIIGGLLLGLLRGFPALIGSISGLFSGVQLQATAQTTAYPNVYVSVSELQVPSFLEGNPFLPNQVSVLGGVGGLLPFLCGLLGVGALIWRIRSLEAPRVEVKKRGKRAGKKSKFIKYRRIPNIEEKRGEYLSYLSLICVWLLLTGYAVTKGFRFLSLFAIPLGISAGIFTGYFVEYLRDNLKSRTSIAIVAFIAGILLIYPFQVSVIAKILVGIIAILIVLSINNEKFRATSMMILVTLAIVSAPVSGAHALTSSVVPGTDDGMWNSLTWIKNNTSRDTVVMSWWDFGHLFAVAADRPVTFDGGSQNTPRAYWIGKALLTDNESLSLGILTMLSTSGDMAYNTLDNYTHNSSLSVKILTETLGLPRDDAREVMINKYKLTGAQADNVLKYSHPDKKKPFVLILSSDMLAKAAWWSYFGSWDFDKKEGEHYAYYTSLVASKPEVAGNVTRIVTVNDPSGMVGVLIEKMANETNATIVLMGANGTSEKIKPHRLILIEGNQLVKNEIVDENSPFGLLVVGSEDSYMTVIMDKKLEDSMFTKLFLLGGFNQTSFKLLHQEPGVLVWTRA</sequence>
<evidence type="ECO:0000256" key="15">
    <source>
        <dbReference type="ARBA" id="ARBA00030679"/>
    </source>
</evidence>
<dbReference type="PANTHER" id="PTHR13872">
    <property type="entry name" value="DOLICHYL-DIPHOSPHOOLIGOSACCHARIDE--PROTEIN GLYCOSYLTRANSFERASE SUBUNIT"/>
    <property type="match status" value="1"/>
</dbReference>
<dbReference type="InterPro" id="IPR048999">
    <property type="entry name" value="STT3-PglB_core"/>
</dbReference>
<comment type="pathway">
    <text evidence="4">Protein modification; protein glycosylation.</text>
</comment>
<keyword evidence="14" id="KW-0464">Manganese</keyword>
<feature type="transmembrane region" description="Helical" evidence="17">
    <location>
        <begin position="474"/>
        <end position="491"/>
    </location>
</feature>
<dbReference type="Pfam" id="PF02516">
    <property type="entry name" value="STT3"/>
    <property type="match status" value="1"/>
</dbReference>
<evidence type="ECO:0000256" key="10">
    <source>
        <dbReference type="ARBA" id="ARBA00022723"/>
    </source>
</evidence>
<evidence type="ECO:0000256" key="3">
    <source>
        <dbReference type="ARBA" id="ARBA00004651"/>
    </source>
</evidence>
<reference evidence="20 21" key="1">
    <citation type="submission" date="2022-04" db="EMBL/GenBank/DDBJ databases">
        <title>Complete genome of Methanothermobacter tenebrarum strain RMAS.</title>
        <authorList>
            <person name="Nakamura K."/>
            <person name="Oshima K."/>
            <person name="Hattori M."/>
            <person name="Kamagata Y."/>
            <person name="Takamizawa K."/>
        </authorList>
    </citation>
    <scope>NUCLEOTIDE SEQUENCE [LARGE SCALE GENOMIC DNA]</scope>
    <source>
        <strain evidence="20 21">RMAS</strain>
    </source>
</reference>
<comment type="subcellular location">
    <subcellularLocation>
        <location evidence="3">Cell membrane</location>
        <topology evidence="3">Multi-pass membrane protein</topology>
    </subcellularLocation>
</comment>
<evidence type="ECO:0000259" key="18">
    <source>
        <dbReference type="Pfam" id="PF02516"/>
    </source>
</evidence>
<feature type="transmembrane region" description="Helical" evidence="17">
    <location>
        <begin position="224"/>
        <end position="241"/>
    </location>
</feature>
<dbReference type="GeneID" id="71965905"/>
<feature type="transmembrane region" description="Helical" evidence="17">
    <location>
        <begin position="503"/>
        <end position="520"/>
    </location>
</feature>
<name>A0ABM7YFB0_9EURY</name>
<keyword evidence="11" id="KW-0460">Magnesium</keyword>
<feature type="transmembrane region" description="Helical" evidence="17">
    <location>
        <begin position="398"/>
        <end position="416"/>
    </location>
</feature>
<keyword evidence="10" id="KW-0479">Metal-binding</keyword>
<dbReference type="RefSeq" id="WP_248564302.1">
    <property type="nucleotide sequence ID" value="NZ_AP025698.1"/>
</dbReference>
<dbReference type="InterPro" id="IPR003674">
    <property type="entry name" value="Oligo_trans_STT3"/>
</dbReference>
<feature type="transmembrane region" description="Helical" evidence="17">
    <location>
        <begin position="201"/>
        <end position="218"/>
    </location>
</feature>
<comment type="cofactor">
    <cofactor evidence="2">
        <name>Mg(2+)</name>
        <dbReference type="ChEBI" id="CHEBI:18420"/>
    </cofactor>
</comment>
<evidence type="ECO:0000256" key="17">
    <source>
        <dbReference type="SAM" id="Phobius"/>
    </source>
</evidence>
<evidence type="ECO:0000256" key="8">
    <source>
        <dbReference type="ARBA" id="ARBA00022679"/>
    </source>
</evidence>
<dbReference type="Pfam" id="PF21436">
    <property type="entry name" value="STT3-PglB_core"/>
    <property type="match status" value="1"/>
</dbReference>
<feature type="transmembrane region" description="Helical" evidence="17">
    <location>
        <begin position="147"/>
        <end position="163"/>
    </location>
</feature>
<evidence type="ECO:0000256" key="4">
    <source>
        <dbReference type="ARBA" id="ARBA00004922"/>
    </source>
</evidence>
<feature type="transmembrane region" description="Helical" evidence="17">
    <location>
        <begin position="449"/>
        <end position="468"/>
    </location>
</feature>
<feature type="transmembrane region" description="Helical" evidence="17">
    <location>
        <begin position="422"/>
        <end position="442"/>
    </location>
</feature>
<evidence type="ECO:0000256" key="1">
    <source>
        <dbReference type="ARBA" id="ARBA00001936"/>
    </source>
</evidence>
<dbReference type="InterPro" id="IPR048307">
    <property type="entry name" value="STT3_N"/>
</dbReference>
<dbReference type="EMBL" id="AP025698">
    <property type="protein sequence ID" value="BDH79996.1"/>
    <property type="molecule type" value="Genomic_DNA"/>
</dbReference>
<evidence type="ECO:0000256" key="5">
    <source>
        <dbReference type="ARBA" id="ARBA00010810"/>
    </source>
</evidence>
<evidence type="ECO:0000256" key="11">
    <source>
        <dbReference type="ARBA" id="ARBA00022842"/>
    </source>
</evidence>
<evidence type="ECO:0000259" key="19">
    <source>
        <dbReference type="Pfam" id="PF21436"/>
    </source>
</evidence>
<evidence type="ECO:0000256" key="16">
    <source>
        <dbReference type="ARBA" id="ARBA00034066"/>
    </source>
</evidence>
<keyword evidence="9 17" id="KW-0812">Transmembrane</keyword>
<evidence type="ECO:0000256" key="2">
    <source>
        <dbReference type="ARBA" id="ARBA00001946"/>
    </source>
</evidence>
<comment type="catalytic activity">
    <reaction evidence="16">
        <text>an archaeal dolichyl phosphooligosaccharide + [protein]-L-asparagine = an archaeal dolichyl phosphate + a glycoprotein with the oligosaccharide chain attached by N-beta-D-glycosyl linkage to a protein L-asparagine.</text>
        <dbReference type="EC" id="2.4.99.21"/>
    </reaction>
</comment>
<proteinExistence type="inferred from homology"/>
<keyword evidence="12 17" id="KW-1133">Transmembrane helix</keyword>
<comment type="cofactor">
    <cofactor evidence="1">
        <name>Mn(2+)</name>
        <dbReference type="ChEBI" id="CHEBI:29035"/>
    </cofactor>
</comment>
<evidence type="ECO:0000256" key="6">
    <source>
        <dbReference type="ARBA" id="ARBA00012602"/>
    </source>
</evidence>
<feature type="transmembrane region" description="Helical" evidence="17">
    <location>
        <begin position="262"/>
        <end position="282"/>
    </location>
</feature>
<evidence type="ECO:0000313" key="20">
    <source>
        <dbReference type="EMBL" id="BDH79996.1"/>
    </source>
</evidence>
<keyword evidence="13 17" id="KW-0472">Membrane</keyword>
<keyword evidence="8" id="KW-0808">Transferase</keyword>
<keyword evidence="7" id="KW-0328">Glycosyltransferase</keyword>
<evidence type="ECO:0000256" key="7">
    <source>
        <dbReference type="ARBA" id="ARBA00022676"/>
    </source>
</evidence>
<keyword evidence="21" id="KW-1185">Reference proteome</keyword>
<evidence type="ECO:0000256" key="13">
    <source>
        <dbReference type="ARBA" id="ARBA00023136"/>
    </source>
</evidence>
<organism evidence="20 21">
    <name type="scientific">Methanothermobacter tenebrarum</name>
    <dbReference type="NCBI Taxonomy" id="680118"/>
    <lineage>
        <taxon>Archaea</taxon>
        <taxon>Methanobacteriati</taxon>
        <taxon>Methanobacteriota</taxon>
        <taxon>Methanomada group</taxon>
        <taxon>Methanobacteria</taxon>
        <taxon>Methanobacteriales</taxon>
        <taxon>Methanobacteriaceae</taxon>
        <taxon>Methanothermobacter</taxon>
    </lineage>
</organism>
<comment type="similarity">
    <text evidence="5">Belongs to the STT3 family.</text>
</comment>